<accession>M1HV37</accession>
<protein>
    <submittedName>
        <fullName evidence="2">Uncharacterized protein</fullName>
    </submittedName>
</protein>
<name>M1HV37_PBCVI</name>
<dbReference type="EMBL" id="JX997169">
    <property type="protein sequence ID" value="AGE54039.1"/>
    <property type="molecule type" value="Genomic_DNA"/>
</dbReference>
<feature type="compositionally biased region" description="Polar residues" evidence="1">
    <location>
        <begin position="67"/>
        <end position="76"/>
    </location>
</feature>
<reference evidence="2 3" key="1">
    <citation type="submission" date="2012-10" db="EMBL/GenBank/DDBJ databases">
        <title>Towards defining the chloroviruses: a genomic journey through a genus of large DNA viruses.</title>
        <authorList>
            <person name="Jeanniard A."/>
            <person name="Dunigan D.D."/>
            <person name="Gurnon J.R."/>
            <person name="Agarkova I."/>
            <person name="Kang M."/>
            <person name="Vitek J."/>
            <person name="Duncan G."/>
            <person name="McClung O.W."/>
            <person name="Larsen M."/>
            <person name="Claverie J.-M."/>
            <person name="Van Etten J.L."/>
            <person name="Blanc G."/>
        </authorList>
    </citation>
    <scope>NUCLEOTIDE SEQUENCE [LARGE SCALE GENOMIC DNA]</scope>
</reference>
<gene>
    <name evidence="2" type="primary">IL-3A_701R</name>
    <name evidence="2" type="ORF">PBCVIL3A_701R</name>
</gene>
<feature type="compositionally biased region" description="Low complexity" evidence="1">
    <location>
        <begin position="33"/>
        <end position="44"/>
    </location>
</feature>
<sequence>MGRNIVFPDKENNVRIMYMDTKLKQRRTLPSKRLSQQRSSSQSRQDLERQRVLGTIRNSKPMPMVINSRSSPQTAPIRSRPRSPSLFQRFGAGGVKKIRQQTIKNERGRTYAVKTIKPVTSCSKVLTFAQQGAICWFTALITTLFFSQYTRVVMRMHARKMVKYSNTRQIADAMLQLIKGYDSGKVSRRVVEHMQPHQFLQDLRATRSNLFDSTLNGSSEAHYNPYVHKILGFLRVPHLGIGIVGGKILYSGFNVDLPLDSKLWAQAMKTQSPRGTFVDTNNPEVLLLHRDGGEDYIQGLWGGPRPALGSVSGISNDIHNKIIQYNGRNYILDSCILGGEVRTQSCSVAHAVAGVTCNNNRYIYNGWTARSGDPAMSGSGSVIKDMPCSLMAADWASNKAFCINTAACKMNIAKPNQLSKELCFNGVARSTVVYIRSDLAKLGGYKVIGKQVRRPVSRQVRKR</sequence>
<evidence type="ECO:0000313" key="2">
    <source>
        <dbReference type="EMBL" id="AGE54039.1"/>
    </source>
</evidence>
<organism evidence="2 3">
    <name type="scientific">Paramecium bursaria Chlorella virus IL3A</name>
    <name type="common">PBCV-IL3A</name>
    <dbReference type="NCBI Taxonomy" id="46019"/>
    <lineage>
        <taxon>Viruses</taxon>
        <taxon>Varidnaviria</taxon>
        <taxon>Bamfordvirae</taxon>
        <taxon>Nucleocytoviricota</taxon>
        <taxon>Megaviricetes</taxon>
        <taxon>Algavirales</taxon>
        <taxon>Phycodnaviridae</taxon>
        <taxon>Chlorovirus</taxon>
        <taxon>Chlorovirus illinoense</taxon>
    </lineage>
</organism>
<evidence type="ECO:0000313" key="3">
    <source>
        <dbReference type="Proteomes" id="UP000247091"/>
    </source>
</evidence>
<organismHost>
    <name type="scientific">Chlorella</name>
    <dbReference type="NCBI Taxonomy" id="3071"/>
</organismHost>
<feature type="region of interest" description="Disordered" evidence="1">
    <location>
        <begin position="23"/>
        <end position="86"/>
    </location>
</feature>
<proteinExistence type="predicted"/>
<dbReference type="Proteomes" id="UP000247091">
    <property type="component" value="Segment"/>
</dbReference>
<evidence type="ECO:0000256" key="1">
    <source>
        <dbReference type="SAM" id="MobiDB-lite"/>
    </source>
</evidence>